<feature type="domain" description="Carrier" evidence="1">
    <location>
        <begin position="30"/>
        <end position="109"/>
    </location>
</feature>
<accession>A0A2H5BNA4</accession>
<name>A0A2H5BNA4_9CAUD</name>
<evidence type="ECO:0000313" key="2">
    <source>
        <dbReference type="EMBL" id="AUG87808.1"/>
    </source>
</evidence>
<dbReference type="Gene3D" id="1.10.1200.10">
    <property type="entry name" value="ACP-like"/>
    <property type="match status" value="1"/>
</dbReference>
<dbReference type="PROSITE" id="PS50075">
    <property type="entry name" value="CARRIER"/>
    <property type="match status" value="1"/>
</dbReference>
<dbReference type="Proteomes" id="UP000241701">
    <property type="component" value="Segment"/>
</dbReference>
<sequence>MSKNVSYIDVMRHLVQYAGDNLNMELWREKYHSETIQRAVDNIDKLEDQLESLAPLRVKEHLGGDELDAIEIIMDLEEEYDVEISDGWVGNHKDDPTLGDLAEYVVRLVNKNG</sequence>
<dbReference type="EMBL" id="MG428990">
    <property type="protein sequence ID" value="AUG87808.1"/>
    <property type="molecule type" value="Genomic_DNA"/>
</dbReference>
<evidence type="ECO:0000259" key="1">
    <source>
        <dbReference type="PROSITE" id="PS50075"/>
    </source>
</evidence>
<dbReference type="Pfam" id="PF00550">
    <property type="entry name" value="PP-binding"/>
    <property type="match status" value="1"/>
</dbReference>
<reference evidence="3" key="1">
    <citation type="submission" date="2017-11" db="EMBL/GenBank/DDBJ databases">
        <title>Complete Genome of Klebsiella pneumoniae Myophage Menlow.</title>
        <authorList>
            <person name="Newkirk H.N."/>
            <person name="Lessor L."/>
            <person name="Liu M."/>
        </authorList>
    </citation>
    <scope>NUCLEOTIDE SEQUENCE [LARGE SCALE GENOMIC DNA]</scope>
</reference>
<keyword evidence="3" id="KW-1185">Reference proteome</keyword>
<dbReference type="InterPro" id="IPR036736">
    <property type="entry name" value="ACP-like_sf"/>
</dbReference>
<proteinExistence type="predicted"/>
<organism evidence="2 3">
    <name type="scientific">Klebsiella phage Menlow</name>
    <dbReference type="NCBI Taxonomy" id="2054273"/>
    <lineage>
        <taxon>Viruses</taxon>
        <taxon>Duplodnaviria</taxon>
        <taxon>Heunggongvirae</taxon>
        <taxon>Uroviricota</taxon>
        <taxon>Caudoviricetes</taxon>
        <taxon>Pantevenvirales</taxon>
        <taxon>Ackermannviridae</taxon>
        <taxon>Taipeivirus</taxon>
        <taxon>Taipeivirus menlow</taxon>
    </lineage>
</organism>
<dbReference type="InterPro" id="IPR009081">
    <property type="entry name" value="PP-bd_ACP"/>
</dbReference>
<dbReference type="SUPFAM" id="SSF47336">
    <property type="entry name" value="ACP-like"/>
    <property type="match status" value="1"/>
</dbReference>
<gene>
    <name evidence="2" type="ORF">CPT_Menlow_107</name>
</gene>
<protein>
    <submittedName>
        <fullName evidence="2">Acyl carrier protein</fullName>
    </submittedName>
</protein>
<evidence type="ECO:0000313" key="3">
    <source>
        <dbReference type="Proteomes" id="UP000241701"/>
    </source>
</evidence>